<evidence type="ECO:0000256" key="3">
    <source>
        <dbReference type="PROSITE-ProRule" id="PRU00182"/>
    </source>
</evidence>
<dbReference type="PIRSF" id="PIRSF005578">
    <property type="entry name" value="TlyA"/>
    <property type="match status" value="1"/>
</dbReference>
<evidence type="ECO:0000256" key="1">
    <source>
        <dbReference type="ARBA" id="ARBA00022884"/>
    </source>
</evidence>
<dbReference type="Pfam" id="PF01479">
    <property type="entry name" value="S4"/>
    <property type="match status" value="1"/>
</dbReference>
<dbReference type="CDD" id="cd02440">
    <property type="entry name" value="AdoMet_MTases"/>
    <property type="match status" value="1"/>
</dbReference>
<dbReference type="PROSITE" id="PS50889">
    <property type="entry name" value="S4"/>
    <property type="match status" value="1"/>
</dbReference>
<dbReference type="SMART" id="SM00363">
    <property type="entry name" value="S4"/>
    <property type="match status" value="1"/>
</dbReference>
<dbReference type="Pfam" id="PF01728">
    <property type="entry name" value="FtsJ"/>
    <property type="match status" value="1"/>
</dbReference>
<dbReference type="SUPFAM" id="SSF55174">
    <property type="entry name" value="Alpha-L RNA-binding motif"/>
    <property type="match status" value="1"/>
</dbReference>
<evidence type="ECO:0000256" key="2">
    <source>
        <dbReference type="ARBA" id="ARBA00029460"/>
    </source>
</evidence>
<dbReference type="RefSeq" id="WP_345716551.1">
    <property type="nucleotide sequence ID" value="NZ_BAABFP010000005.1"/>
</dbReference>
<dbReference type="PANTHER" id="PTHR32319:SF0">
    <property type="entry name" value="BACTERIAL HEMOLYSIN-LIKE PROTEIN"/>
    <property type="match status" value="1"/>
</dbReference>
<name>A0ABW1J8T7_9ACTN</name>
<keyword evidence="1 3" id="KW-0694">RNA-binding</keyword>
<dbReference type="InterPro" id="IPR047048">
    <property type="entry name" value="TlyA"/>
</dbReference>
<dbReference type="InterPro" id="IPR036986">
    <property type="entry name" value="S4_RNA-bd_sf"/>
</dbReference>
<gene>
    <name evidence="5" type="ORF">ACFQDO_00885</name>
</gene>
<evidence type="ECO:0000259" key="4">
    <source>
        <dbReference type="SMART" id="SM00363"/>
    </source>
</evidence>
<feature type="domain" description="RNA-binding S4" evidence="4">
    <location>
        <begin position="4"/>
        <end position="68"/>
    </location>
</feature>
<dbReference type="GO" id="GO:0008168">
    <property type="term" value="F:methyltransferase activity"/>
    <property type="evidence" value="ECO:0007669"/>
    <property type="project" value="UniProtKB-KW"/>
</dbReference>
<dbReference type="GO" id="GO:0032259">
    <property type="term" value="P:methylation"/>
    <property type="evidence" value="ECO:0007669"/>
    <property type="project" value="UniProtKB-KW"/>
</dbReference>
<dbReference type="Proteomes" id="UP001596189">
    <property type="component" value="Unassembled WGS sequence"/>
</dbReference>
<evidence type="ECO:0000313" key="6">
    <source>
        <dbReference type="Proteomes" id="UP001596189"/>
    </source>
</evidence>
<dbReference type="SUPFAM" id="SSF53335">
    <property type="entry name" value="S-adenosyl-L-methionine-dependent methyltransferases"/>
    <property type="match status" value="1"/>
</dbReference>
<keyword evidence="5" id="KW-0808">Transferase</keyword>
<dbReference type="InterPro" id="IPR002877">
    <property type="entry name" value="RNA_MeTrfase_FtsJ_dom"/>
</dbReference>
<reference evidence="6" key="1">
    <citation type="journal article" date="2019" name="Int. J. Syst. Evol. Microbiol.">
        <title>The Global Catalogue of Microorganisms (GCM) 10K type strain sequencing project: providing services to taxonomists for standard genome sequencing and annotation.</title>
        <authorList>
            <consortium name="The Broad Institute Genomics Platform"/>
            <consortium name="The Broad Institute Genome Sequencing Center for Infectious Disease"/>
            <person name="Wu L."/>
            <person name="Ma J."/>
        </authorList>
    </citation>
    <scope>NUCLEOTIDE SEQUENCE [LARGE SCALE GENOMIC DNA]</scope>
    <source>
        <strain evidence="6">KACC 14249</strain>
    </source>
</reference>
<dbReference type="Gene3D" id="3.40.50.150">
    <property type="entry name" value="Vaccinia Virus protein VP39"/>
    <property type="match status" value="1"/>
</dbReference>
<proteinExistence type="inferred from homology"/>
<dbReference type="InterPro" id="IPR029063">
    <property type="entry name" value="SAM-dependent_MTases_sf"/>
</dbReference>
<comment type="similarity">
    <text evidence="2">Belongs to the TlyA family.</text>
</comment>
<comment type="caution">
    <text evidence="5">The sequence shown here is derived from an EMBL/GenBank/DDBJ whole genome shotgun (WGS) entry which is preliminary data.</text>
</comment>
<keyword evidence="6" id="KW-1185">Reference proteome</keyword>
<dbReference type="Gene3D" id="3.10.290.10">
    <property type="entry name" value="RNA-binding S4 domain"/>
    <property type="match status" value="1"/>
</dbReference>
<dbReference type="CDD" id="cd00165">
    <property type="entry name" value="S4"/>
    <property type="match status" value="1"/>
</dbReference>
<dbReference type="InterPro" id="IPR004538">
    <property type="entry name" value="Hemolysin_A/TlyA"/>
</dbReference>
<dbReference type="PANTHER" id="PTHR32319">
    <property type="entry name" value="BACTERIAL HEMOLYSIN-LIKE PROTEIN"/>
    <property type="match status" value="1"/>
</dbReference>
<protein>
    <submittedName>
        <fullName evidence="5">TlyA family RNA methyltransferase</fullName>
    </submittedName>
</protein>
<evidence type="ECO:0000313" key="5">
    <source>
        <dbReference type="EMBL" id="MFC6005671.1"/>
    </source>
</evidence>
<dbReference type="EMBL" id="JBHSRD010000002">
    <property type="protein sequence ID" value="MFC6005671.1"/>
    <property type="molecule type" value="Genomic_DNA"/>
</dbReference>
<accession>A0ABW1J8T7</accession>
<dbReference type="InterPro" id="IPR002942">
    <property type="entry name" value="S4_RNA-bd"/>
</dbReference>
<sequence length="285" mass="29731">MTATRLDVELVRRGLARSRGQAEEMIRDGRVVVDGRPSPKASTKVTADTGIDVRPGEHPDYVGRGALKLDGLLDDLQVAAGLVVGQSGPLAPAVAGRRCLDAGASTGGFTEVLLARGASEVLAVDVGHDQLAARLRTDPRVQDLPGTTVRGLSASTIGGRVDLLVADLSFISLQVVMGDLANLVTDGGDLLLLVKPQFEVGRERLGSGGVVRDHQLRADAVQQVARAGLAAGLLVRAMRASRWPGPSGNVEYFVWLTVQDGTPVESIAEDQLAAAAQQAVEEGPS</sequence>
<keyword evidence="5" id="KW-0489">Methyltransferase</keyword>
<organism evidence="5 6">
    <name type="scientific">Angustibacter luteus</name>
    <dbReference type="NCBI Taxonomy" id="658456"/>
    <lineage>
        <taxon>Bacteria</taxon>
        <taxon>Bacillati</taxon>
        <taxon>Actinomycetota</taxon>
        <taxon>Actinomycetes</taxon>
        <taxon>Kineosporiales</taxon>
        <taxon>Kineosporiaceae</taxon>
    </lineage>
</organism>